<protein>
    <recommendedName>
        <fullName evidence="2">Retrovirus-related Pol polyprotein from transposon TNT 1-94-like beta-barrel domain-containing protein</fullName>
    </recommendedName>
</protein>
<dbReference type="OrthoDB" id="7920740at2759"/>
<dbReference type="Pfam" id="PF22936">
    <property type="entry name" value="Pol_BBD"/>
    <property type="match status" value="1"/>
</dbReference>
<dbReference type="AlphaFoldDB" id="A0A165XIV2"/>
<proteinExistence type="predicted"/>
<evidence type="ECO:0000313" key="4">
    <source>
        <dbReference type="Proteomes" id="UP000076532"/>
    </source>
</evidence>
<feature type="non-terminal residue" evidence="3">
    <location>
        <position position="1"/>
    </location>
</feature>
<dbReference type="InterPro" id="IPR001969">
    <property type="entry name" value="Aspartic_peptidase_AS"/>
</dbReference>
<dbReference type="STRING" id="436010.A0A165XIV2"/>
<feature type="non-terminal residue" evidence="3">
    <location>
        <position position="137"/>
    </location>
</feature>
<sequence length="137" mass="15088">LKKQDAEKKKEGYKGKGKAKEEGHSAQEDTAEYDESDEVAMMGRHIHVSAESKWNINAYISSEPDTKGHMLLDTGASSTMVPYAEWFEPESLKALNPPRPIGFGDDSEVFALAVGTIRFNTKAGTIRITNALLVPDF</sequence>
<feature type="compositionally biased region" description="Basic and acidic residues" evidence="1">
    <location>
        <begin position="1"/>
        <end position="27"/>
    </location>
</feature>
<reference evidence="3 4" key="1">
    <citation type="journal article" date="2016" name="Mol. Biol. Evol.">
        <title>Comparative Genomics of Early-Diverging Mushroom-Forming Fungi Provides Insights into the Origins of Lignocellulose Decay Capabilities.</title>
        <authorList>
            <person name="Nagy L.G."/>
            <person name="Riley R."/>
            <person name="Tritt A."/>
            <person name="Adam C."/>
            <person name="Daum C."/>
            <person name="Floudas D."/>
            <person name="Sun H."/>
            <person name="Yadav J.S."/>
            <person name="Pangilinan J."/>
            <person name="Larsson K.H."/>
            <person name="Matsuura K."/>
            <person name="Barry K."/>
            <person name="Labutti K."/>
            <person name="Kuo R."/>
            <person name="Ohm R.A."/>
            <person name="Bhattacharya S.S."/>
            <person name="Shirouzu T."/>
            <person name="Yoshinaga Y."/>
            <person name="Martin F.M."/>
            <person name="Grigoriev I.V."/>
            <person name="Hibbett D.S."/>
        </authorList>
    </citation>
    <scope>NUCLEOTIDE SEQUENCE [LARGE SCALE GENOMIC DNA]</scope>
    <source>
        <strain evidence="3 4">CBS 109695</strain>
    </source>
</reference>
<name>A0A165XIV2_9AGAM</name>
<dbReference type="InterPro" id="IPR054722">
    <property type="entry name" value="PolX-like_BBD"/>
</dbReference>
<accession>A0A165XIV2</accession>
<dbReference type="EMBL" id="KV417718">
    <property type="protein sequence ID" value="KZP08586.1"/>
    <property type="molecule type" value="Genomic_DNA"/>
</dbReference>
<evidence type="ECO:0000313" key="3">
    <source>
        <dbReference type="EMBL" id="KZP08586.1"/>
    </source>
</evidence>
<gene>
    <name evidence="3" type="ORF">FIBSPDRAFT_655546</name>
</gene>
<keyword evidence="4" id="KW-1185">Reference proteome</keyword>
<dbReference type="GO" id="GO:0004190">
    <property type="term" value="F:aspartic-type endopeptidase activity"/>
    <property type="evidence" value="ECO:0007669"/>
    <property type="project" value="InterPro"/>
</dbReference>
<dbReference type="PROSITE" id="PS00141">
    <property type="entry name" value="ASP_PROTEASE"/>
    <property type="match status" value="1"/>
</dbReference>
<organism evidence="3 4">
    <name type="scientific">Athelia psychrophila</name>
    <dbReference type="NCBI Taxonomy" id="1759441"/>
    <lineage>
        <taxon>Eukaryota</taxon>
        <taxon>Fungi</taxon>
        <taxon>Dikarya</taxon>
        <taxon>Basidiomycota</taxon>
        <taxon>Agaricomycotina</taxon>
        <taxon>Agaricomycetes</taxon>
        <taxon>Agaricomycetidae</taxon>
        <taxon>Atheliales</taxon>
        <taxon>Atheliaceae</taxon>
        <taxon>Athelia</taxon>
    </lineage>
</organism>
<dbReference type="GO" id="GO:0006508">
    <property type="term" value="P:proteolysis"/>
    <property type="evidence" value="ECO:0007669"/>
    <property type="project" value="InterPro"/>
</dbReference>
<feature type="region of interest" description="Disordered" evidence="1">
    <location>
        <begin position="1"/>
        <end position="37"/>
    </location>
</feature>
<feature type="domain" description="Retrovirus-related Pol polyprotein from transposon TNT 1-94-like beta-barrel" evidence="2">
    <location>
        <begin position="71"/>
        <end position="137"/>
    </location>
</feature>
<evidence type="ECO:0000259" key="2">
    <source>
        <dbReference type="Pfam" id="PF22936"/>
    </source>
</evidence>
<dbReference type="Proteomes" id="UP000076532">
    <property type="component" value="Unassembled WGS sequence"/>
</dbReference>
<evidence type="ECO:0000256" key="1">
    <source>
        <dbReference type="SAM" id="MobiDB-lite"/>
    </source>
</evidence>